<feature type="region of interest" description="Disordered" evidence="1">
    <location>
        <begin position="600"/>
        <end position="626"/>
    </location>
</feature>
<proteinExistence type="predicted"/>
<evidence type="ECO:0000313" key="3">
    <source>
        <dbReference type="Proteomes" id="UP000612282"/>
    </source>
</evidence>
<dbReference type="Gene3D" id="1.25.40.10">
    <property type="entry name" value="Tetratricopeptide repeat domain"/>
    <property type="match status" value="2"/>
</dbReference>
<organism evidence="2 3">
    <name type="scientific">Actinoplanes couchii</name>
    <dbReference type="NCBI Taxonomy" id="403638"/>
    <lineage>
        <taxon>Bacteria</taxon>
        <taxon>Bacillati</taxon>
        <taxon>Actinomycetota</taxon>
        <taxon>Actinomycetes</taxon>
        <taxon>Micromonosporales</taxon>
        <taxon>Micromonosporaceae</taxon>
        <taxon>Actinoplanes</taxon>
    </lineage>
</organism>
<protein>
    <recommendedName>
        <fullName evidence="4">TPR repeat-containing protein</fullName>
    </recommendedName>
</protein>
<gene>
    <name evidence="2" type="ORF">Aco03nite_032610</name>
</gene>
<keyword evidence="3" id="KW-1185">Reference proteome</keyword>
<dbReference type="PANTHER" id="PTHR11102:SF160">
    <property type="entry name" value="ERAD-ASSOCIATED E3 UBIQUITIN-PROTEIN LIGASE COMPONENT HRD3"/>
    <property type="match status" value="1"/>
</dbReference>
<dbReference type="InterPro" id="IPR011990">
    <property type="entry name" value="TPR-like_helical_dom_sf"/>
</dbReference>
<name>A0ABQ3X8N3_9ACTN</name>
<dbReference type="PANTHER" id="PTHR11102">
    <property type="entry name" value="SEL-1-LIKE PROTEIN"/>
    <property type="match status" value="1"/>
</dbReference>
<dbReference type="SUPFAM" id="SSF81901">
    <property type="entry name" value="HCP-like"/>
    <property type="match status" value="2"/>
</dbReference>
<evidence type="ECO:0000256" key="1">
    <source>
        <dbReference type="SAM" id="MobiDB-lite"/>
    </source>
</evidence>
<sequence length="801" mass="87814">MERIALAAGPSRELRDVIYHLYAEADCPRLDELANAIAADDSLLAAPKKDVIGKVISGDSLATKRDCITIAIALAREAGRTDTASVSARVRELWVAAWLAAAPTPSTFPDDAPTRLGWPISTCDPFTLEVHRVIDASAGRSRLPPLPGYVERPHDRQMRAIADQALNGSSQMITMVGSSSTGKTRACWELVQYIERQQPGRWRVWHPYDPSRSEAAAEQMSEVGAYCIVWLNEAQLYLAPSDHRLGERVTAGLRTLLTDRLRSPILILATMWPEHWTMLRTRPVEDGLADPHGQARELLDGTDIDVPGAFTTTDLEDLNKHDDPRLRHAGIHATCGRITQYLAGAPQLLDRYQKAPPAVRALLDVAIDTRRLGFLPVIPHTLLQTAAVGYLDDDEWDQLRPAWLEHALTYAAEACNGTRGLLTLVRPRPGEPELPGELMYRLADYIEQTGIKLRARCYPPLSFWQAASATIGDATALQVLGWAAEQRGRYQNAFSLYRASVRTGNLGAFRALFRLLRQADAPHSAAELCRYAAARGNTDALNLLAFTQERTGDFQHATSLYRQAADRSDPQALYALARLSAETGDSDTAVRLDRAAAESDLATRRTSAQRGERAGDLDRAPDLNPRAIDRSRAAAVQDIGVIQGARLRRQAADRTAISILIKQIDEDRRAGDLEAAISAARQAAERGHTGILGTLALQIEQHGDLQDAVDLAREAADCGNPIVLSQLARRRELTDDLDGAAHLYREAANRGNLNAVVNLARLSERGGDSVSAAKIRKYGLDAGGFPAEPWDSLTESWDFLM</sequence>
<dbReference type="EMBL" id="BOMG01000042">
    <property type="protein sequence ID" value="GID54857.1"/>
    <property type="molecule type" value="Genomic_DNA"/>
</dbReference>
<accession>A0ABQ3X8N3</accession>
<evidence type="ECO:0008006" key="4">
    <source>
        <dbReference type="Google" id="ProtNLM"/>
    </source>
</evidence>
<feature type="compositionally biased region" description="Basic and acidic residues" evidence="1">
    <location>
        <begin position="610"/>
        <end position="626"/>
    </location>
</feature>
<dbReference type="InterPro" id="IPR050767">
    <property type="entry name" value="Sel1_AlgK"/>
</dbReference>
<comment type="caution">
    <text evidence="2">The sequence shown here is derived from an EMBL/GenBank/DDBJ whole genome shotgun (WGS) entry which is preliminary data.</text>
</comment>
<evidence type="ECO:0000313" key="2">
    <source>
        <dbReference type="EMBL" id="GID54857.1"/>
    </source>
</evidence>
<reference evidence="2 3" key="1">
    <citation type="submission" date="2021-01" db="EMBL/GenBank/DDBJ databases">
        <title>Whole genome shotgun sequence of Actinoplanes couchii NBRC 106145.</title>
        <authorList>
            <person name="Komaki H."/>
            <person name="Tamura T."/>
        </authorList>
    </citation>
    <scope>NUCLEOTIDE SEQUENCE [LARGE SCALE GENOMIC DNA]</scope>
    <source>
        <strain evidence="2 3">NBRC 106145</strain>
    </source>
</reference>
<dbReference type="Proteomes" id="UP000612282">
    <property type="component" value="Unassembled WGS sequence"/>
</dbReference>